<reference evidence="2" key="1">
    <citation type="journal article" date="2021" name="PeerJ">
        <title>Extensive microbial diversity within the chicken gut microbiome revealed by metagenomics and culture.</title>
        <authorList>
            <person name="Gilroy R."/>
            <person name="Ravi A."/>
            <person name="Getino M."/>
            <person name="Pursley I."/>
            <person name="Horton D.L."/>
            <person name="Alikhan N.F."/>
            <person name="Baker D."/>
            <person name="Gharbi K."/>
            <person name="Hall N."/>
            <person name="Watson M."/>
            <person name="Adriaenssens E.M."/>
            <person name="Foster-Nyarko E."/>
            <person name="Jarju S."/>
            <person name="Secka A."/>
            <person name="Antonio M."/>
            <person name="Oren A."/>
            <person name="Chaudhuri R.R."/>
            <person name="La Ragione R."/>
            <person name="Hildebrand F."/>
            <person name="Pallen M.J."/>
        </authorList>
    </citation>
    <scope>NUCLEOTIDE SEQUENCE</scope>
    <source>
        <strain evidence="2">CHK169-2315</strain>
    </source>
</reference>
<keyword evidence="1" id="KW-1133">Transmembrane helix</keyword>
<protein>
    <submittedName>
        <fullName evidence="2">Uncharacterized protein</fullName>
    </submittedName>
</protein>
<evidence type="ECO:0000313" key="3">
    <source>
        <dbReference type="Proteomes" id="UP000823937"/>
    </source>
</evidence>
<organism evidence="2 3">
    <name type="scientific">Candidatus Pseudogracilibacillus intestinigallinarum</name>
    <dbReference type="NCBI Taxonomy" id="2838742"/>
    <lineage>
        <taxon>Bacteria</taxon>
        <taxon>Bacillati</taxon>
        <taxon>Bacillota</taxon>
        <taxon>Bacilli</taxon>
        <taxon>Bacillales</taxon>
        <taxon>Bacillaceae</taxon>
        <taxon>Pseudogracilibacillus</taxon>
    </lineage>
</organism>
<evidence type="ECO:0000256" key="1">
    <source>
        <dbReference type="SAM" id="Phobius"/>
    </source>
</evidence>
<dbReference type="Proteomes" id="UP000823937">
    <property type="component" value="Unassembled WGS sequence"/>
</dbReference>
<reference evidence="2" key="2">
    <citation type="submission" date="2021-04" db="EMBL/GenBank/DDBJ databases">
        <authorList>
            <person name="Gilroy R."/>
        </authorList>
    </citation>
    <scope>NUCLEOTIDE SEQUENCE</scope>
    <source>
        <strain evidence="2">CHK169-2315</strain>
    </source>
</reference>
<sequence>MKKGIIALFIALGVGVIVYFIYMQSFQPKYPGTWELVEGEDTCFVSVEFSSGPKDYKGTSLKQVDGNEEIAYLGGYKMVDDKMVVDIFNMDDIAPIELGHEKEGRKLLLTYDWKGTNLQCTYEKQSQ</sequence>
<keyword evidence="1" id="KW-0812">Transmembrane</keyword>
<dbReference type="AlphaFoldDB" id="A0A9D1TIX8"/>
<name>A0A9D1TIX8_9BACI</name>
<proteinExistence type="predicted"/>
<accession>A0A9D1TIX8</accession>
<dbReference type="EMBL" id="DXHX01000028">
    <property type="protein sequence ID" value="HIV73871.1"/>
    <property type="molecule type" value="Genomic_DNA"/>
</dbReference>
<evidence type="ECO:0000313" key="2">
    <source>
        <dbReference type="EMBL" id="HIV73871.1"/>
    </source>
</evidence>
<feature type="transmembrane region" description="Helical" evidence="1">
    <location>
        <begin position="6"/>
        <end position="22"/>
    </location>
</feature>
<keyword evidence="1" id="KW-0472">Membrane</keyword>
<gene>
    <name evidence="2" type="ORF">H9895_02185</name>
</gene>
<comment type="caution">
    <text evidence="2">The sequence shown here is derived from an EMBL/GenBank/DDBJ whole genome shotgun (WGS) entry which is preliminary data.</text>
</comment>